<evidence type="ECO:0000256" key="1">
    <source>
        <dbReference type="ARBA" id="ARBA00004651"/>
    </source>
</evidence>
<protein>
    <submittedName>
        <fullName evidence="7">Amino acid permease</fullName>
    </submittedName>
</protein>
<reference evidence="8" key="1">
    <citation type="journal article" date="2019" name="Int. J. Syst. Evol. Microbiol.">
        <title>The Global Catalogue of Microorganisms (GCM) 10K type strain sequencing project: providing services to taxonomists for standard genome sequencing and annotation.</title>
        <authorList>
            <consortium name="The Broad Institute Genomics Platform"/>
            <consortium name="The Broad Institute Genome Sequencing Center for Infectious Disease"/>
            <person name="Wu L."/>
            <person name="Ma J."/>
        </authorList>
    </citation>
    <scope>NUCLEOTIDE SEQUENCE [LARGE SCALE GENOMIC DNA]</scope>
    <source>
        <strain evidence="8">NBRC 112502</strain>
    </source>
</reference>
<keyword evidence="3 6" id="KW-0812">Transmembrane</keyword>
<evidence type="ECO:0000313" key="8">
    <source>
        <dbReference type="Proteomes" id="UP001156641"/>
    </source>
</evidence>
<comment type="subcellular location">
    <subcellularLocation>
        <location evidence="1">Cell membrane</location>
        <topology evidence="1">Multi-pass membrane protein</topology>
    </subcellularLocation>
</comment>
<keyword evidence="4 6" id="KW-1133">Transmembrane helix</keyword>
<sequence>MEKKQAAGAIDISTDTKVNKLHGKAVGLIGVLFLTVTGAAPESAMLGNVPFAAGYGNGIYAPSAFVLATIVLVIFCVGYATMAGRVSSVGGFYSYISQGLGREVGMAAGFTSLACYSIFEASLYGLFAYFANLWLTTNLGINIGWAWLAMAALVGAGVLSVRDVKLSAKVLGVSLVLETLVLLIFGFGVLFAHKGTSLSAESFNLLQVTKAVAAQKVGSTVIPAGAAAVGIFMAFWSWVGFEMAPNYAEESHAPKRVVPLSLYISVVFLGVFYTFICWCAVSAYPDQGSMLAQAVNDSGDFFLAPMRQFVGPWGSQLMSILIITSSFACGMAFHNTAARYMYSLGREGVLPSHLGKTHDIVHSPHIASVTQSVLAAAWILLFGVFNGFDNPMNQAYLGVYTLFAVLGTGMLLVLQALVSVAIWNYFRKNGGGSVFKTVIAPWFSFFAQIWLVYLLVANLVTFAGTSAFANAIPMIGLAIIVIGLVWGFVLKHINPEGYKNIGHMVNE</sequence>
<feature type="transmembrane region" description="Helical" evidence="6">
    <location>
        <begin position="366"/>
        <end position="385"/>
    </location>
</feature>
<organism evidence="7 8">
    <name type="scientific">Acidocella aquatica</name>
    <dbReference type="NCBI Taxonomy" id="1922313"/>
    <lineage>
        <taxon>Bacteria</taxon>
        <taxon>Pseudomonadati</taxon>
        <taxon>Pseudomonadota</taxon>
        <taxon>Alphaproteobacteria</taxon>
        <taxon>Acetobacterales</taxon>
        <taxon>Acidocellaceae</taxon>
        <taxon>Acidocella</taxon>
    </lineage>
</organism>
<feature type="transmembrane region" description="Helical" evidence="6">
    <location>
        <begin position="171"/>
        <end position="192"/>
    </location>
</feature>
<feature type="transmembrane region" description="Helical" evidence="6">
    <location>
        <begin position="397"/>
        <end position="426"/>
    </location>
</feature>
<dbReference type="RefSeq" id="WP_284258526.1">
    <property type="nucleotide sequence ID" value="NZ_BSOS01000067.1"/>
</dbReference>
<dbReference type="InterPro" id="IPR002293">
    <property type="entry name" value="AA/rel_permease1"/>
</dbReference>
<dbReference type="Pfam" id="PF13520">
    <property type="entry name" value="AA_permease_2"/>
    <property type="match status" value="1"/>
</dbReference>
<dbReference type="InterPro" id="IPR050367">
    <property type="entry name" value="APC_superfamily"/>
</dbReference>
<dbReference type="PANTHER" id="PTHR42770:SF16">
    <property type="entry name" value="AMINO ACID PERMEASE"/>
    <property type="match status" value="1"/>
</dbReference>
<feature type="transmembrane region" description="Helical" evidence="6">
    <location>
        <begin position="104"/>
        <end position="127"/>
    </location>
</feature>
<evidence type="ECO:0000313" key="7">
    <source>
        <dbReference type="EMBL" id="GLR67775.1"/>
    </source>
</evidence>
<gene>
    <name evidence="7" type="ORF">GCM10010909_24560</name>
</gene>
<dbReference type="Proteomes" id="UP001156641">
    <property type="component" value="Unassembled WGS sequence"/>
</dbReference>
<feature type="transmembrane region" description="Helical" evidence="6">
    <location>
        <begin position="468"/>
        <end position="490"/>
    </location>
</feature>
<dbReference type="EMBL" id="BSOS01000067">
    <property type="protein sequence ID" value="GLR67775.1"/>
    <property type="molecule type" value="Genomic_DNA"/>
</dbReference>
<feature type="transmembrane region" description="Helical" evidence="6">
    <location>
        <begin position="262"/>
        <end position="284"/>
    </location>
</feature>
<feature type="transmembrane region" description="Helical" evidence="6">
    <location>
        <begin position="60"/>
        <end position="83"/>
    </location>
</feature>
<dbReference type="PANTHER" id="PTHR42770">
    <property type="entry name" value="AMINO ACID TRANSPORTER-RELATED"/>
    <property type="match status" value="1"/>
</dbReference>
<keyword evidence="2" id="KW-1003">Cell membrane</keyword>
<evidence type="ECO:0000256" key="3">
    <source>
        <dbReference type="ARBA" id="ARBA00022692"/>
    </source>
</evidence>
<feature type="transmembrane region" description="Helical" evidence="6">
    <location>
        <begin position="221"/>
        <end position="241"/>
    </location>
</feature>
<comment type="caution">
    <text evidence="7">The sequence shown here is derived from an EMBL/GenBank/DDBJ whole genome shotgun (WGS) entry which is preliminary data.</text>
</comment>
<accession>A0ABQ6ACJ7</accession>
<keyword evidence="8" id="KW-1185">Reference proteome</keyword>
<proteinExistence type="predicted"/>
<evidence type="ECO:0000256" key="6">
    <source>
        <dbReference type="SAM" id="Phobius"/>
    </source>
</evidence>
<name>A0ABQ6ACJ7_9PROT</name>
<keyword evidence="5 6" id="KW-0472">Membrane</keyword>
<evidence type="ECO:0000256" key="2">
    <source>
        <dbReference type="ARBA" id="ARBA00022475"/>
    </source>
</evidence>
<evidence type="ECO:0000256" key="5">
    <source>
        <dbReference type="ARBA" id="ARBA00023136"/>
    </source>
</evidence>
<feature type="transmembrane region" description="Helical" evidence="6">
    <location>
        <begin position="438"/>
        <end position="456"/>
    </location>
</feature>
<dbReference type="PIRSF" id="PIRSF006060">
    <property type="entry name" value="AA_transporter"/>
    <property type="match status" value="1"/>
</dbReference>
<dbReference type="Gene3D" id="1.20.1740.10">
    <property type="entry name" value="Amino acid/polyamine transporter I"/>
    <property type="match status" value="1"/>
</dbReference>
<feature type="transmembrane region" description="Helical" evidence="6">
    <location>
        <begin position="139"/>
        <end position="159"/>
    </location>
</feature>
<feature type="transmembrane region" description="Helical" evidence="6">
    <location>
        <begin position="21"/>
        <end position="40"/>
    </location>
</feature>
<evidence type="ECO:0000256" key="4">
    <source>
        <dbReference type="ARBA" id="ARBA00022989"/>
    </source>
</evidence>